<dbReference type="OrthoDB" id="9812140at2"/>
<dbReference type="Proteomes" id="UP000077271">
    <property type="component" value="Unassembled WGS sequence"/>
</dbReference>
<evidence type="ECO:0000313" key="1">
    <source>
        <dbReference type="EMBL" id="OAH57616.1"/>
    </source>
</evidence>
<protein>
    <submittedName>
        <fullName evidence="1">Uncharacterized protein</fullName>
    </submittedName>
</protein>
<reference evidence="1 2" key="1">
    <citation type="submission" date="2016-01" db="EMBL/GenBank/DDBJ databases">
        <title>Investigation of taxonomic status of Bacillus aminovorans.</title>
        <authorList>
            <person name="Verma A."/>
            <person name="Pal Y."/>
            <person name="Krishnamurthi S."/>
        </authorList>
    </citation>
    <scope>NUCLEOTIDE SEQUENCE [LARGE SCALE GENOMIC DNA]</scope>
    <source>
        <strain evidence="1 2">DSM 4337</strain>
    </source>
</reference>
<gene>
    <name evidence="1" type="ORF">AWH48_18925</name>
</gene>
<organism evidence="1 2">
    <name type="scientific">Domibacillus aminovorans</name>
    <dbReference type="NCBI Taxonomy" id="29332"/>
    <lineage>
        <taxon>Bacteria</taxon>
        <taxon>Bacillati</taxon>
        <taxon>Bacillota</taxon>
        <taxon>Bacilli</taxon>
        <taxon>Bacillales</taxon>
        <taxon>Bacillaceae</taxon>
        <taxon>Domibacillus</taxon>
    </lineage>
</organism>
<dbReference type="RefSeq" id="WP_018395742.1">
    <property type="nucleotide sequence ID" value="NZ_LQWZ01000013.1"/>
</dbReference>
<proteinExistence type="predicted"/>
<dbReference type="EMBL" id="LQWZ01000013">
    <property type="protein sequence ID" value="OAH57616.1"/>
    <property type="molecule type" value="Genomic_DNA"/>
</dbReference>
<evidence type="ECO:0000313" key="2">
    <source>
        <dbReference type="Proteomes" id="UP000077271"/>
    </source>
</evidence>
<comment type="caution">
    <text evidence="1">The sequence shown here is derived from an EMBL/GenBank/DDBJ whole genome shotgun (WGS) entry which is preliminary data.</text>
</comment>
<accession>A0A177KWU6</accession>
<sequence>MKKDKKYLKMEGKSDEFIYGAIQTYEKVLANAQRMILAGEVKESEIAHLLREWMKERDTLLGLLGPSTYVSSMHAYADEASKERTRKSVISDVGLGPDMKLLTEENQRSINVGKND</sequence>
<dbReference type="AlphaFoldDB" id="A0A177KWU6"/>
<name>A0A177KWU6_9BACI</name>